<keyword evidence="3" id="KW-1185">Reference proteome</keyword>
<evidence type="ECO:0000313" key="2">
    <source>
        <dbReference type="EMBL" id="GFO48056.1"/>
    </source>
</evidence>
<dbReference type="Proteomes" id="UP000735302">
    <property type="component" value="Unassembled WGS sequence"/>
</dbReference>
<feature type="compositionally biased region" description="Polar residues" evidence="1">
    <location>
        <begin position="135"/>
        <end position="145"/>
    </location>
</feature>
<sequence length="145" mass="16426">MVISKKSSIPKCNLVRKSEKFKQVTKINYLDYLITSDGRCTSEIKKKNSHGQRYVPNNEANAGKQKHKYGNQTAEPYYPTYHLKCCGFYRWVEPSLKVTGESTLNMCGGFFMQTWMSQSLTAGEPTLPPHRPALVTQSHGPQGIH</sequence>
<protein>
    <submittedName>
        <fullName evidence="2">Uncharacterized protein</fullName>
    </submittedName>
</protein>
<comment type="caution">
    <text evidence="2">The sequence shown here is derived from an EMBL/GenBank/DDBJ whole genome shotgun (WGS) entry which is preliminary data.</text>
</comment>
<feature type="region of interest" description="Disordered" evidence="1">
    <location>
        <begin position="122"/>
        <end position="145"/>
    </location>
</feature>
<feature type="region of interest" description="Disordered" evidence="1">
    <location>
        <begin position="47"/>
        <end position="66"/>
    </location>
</feature>
<accession>A0AAV4DVW9</accession>
<evidence type="ECO:0000256" key="1">
    <source>
        <dbReference type="SAM" id="MobiDB-lite"/>
    </source>
</evidence>
<name>A0AAV4DVW9_9GAST</name>
<gene>
    <name evidence="2" type="ORF">PoB_007456100</name>
</gene>
<proteinExistence type="predicted"/>
<dbReference type="EMBL" id="BLXT01008368">
    <property type="protein sequence ID" value="GFO48056.1"/>
    <property type="molecule type" value="Genomic_DNA"/>
</dbReference>
<evidence type="ECO:0000313" key="3">
    <source>
        <dbReference type="Proteomes" id="UP000735302"/>
    </source>
</evidence>
<organism evidence="2 3">
    <name type="scientific">Plakobranchus ocellatus</name>
    <dbReference type="NCBI Taxonomy" id="259542"/>
    <lineage>
        <taxon>Eukaryota</taxon>
        <taxon>Metazoa</taxon>
        <taxon>Spiralia</taxon>
        <taxon>Lophotrochozoa</taxon>
        <taxon>Mollusca</taxon>
        <taxon>Gastropoda</taxon>
        <taxon>Heterobranchia</taxon>
        <taxon>Euthyneura</taxon>
        <taxon>Panpulmonata</taxon>
        <taxon>Sacoglossa</taxon>
        <taxon>Placobranchoidea</taxon>
        <taxon>Plakobranchidae</taxon>
        <taxon>Plakobranchus</taxon>
    </lineage>
</organism>
<dbReference type="AlphaFoldDB" id="A0AAV4DVW9"/>
<reference evidence="2 3" key="1">
    <citation type="journal article" date="2021" name="Elife">
        <title>Chloroplast acquisition without the gene transfer in kleptoplastic sea slugs, Plakobranchus ocellatus.</title>
        <authorList>
            <person name="Maeda T."/>
            <person name="Takahashi S."/>
            <person name="Yoshida T."/>
            <person name="Shimamura S."/>
            <person name="Takaki Y."/>
            <person name="Nagai Y."/>
            <person name="Toyoda A."/>
            <person name="Suzuki Y."/>
            <person name="Arimoto A."/>
            <person name="Ishii H."/>
            <person name="Satoh N."/>
            <person name="Nishiyama T."/>
            <person name="Hasebe M."/>
            <person name="Maruyama T."/>
            <person name="Minagawa J."/>
            <person name="Obokata J."/>
            <person name="Shigenobu S."/>
        </authorList>
    </citation>
    <scope>NUCLEOTIDE SEQUENCE [LARGE SCALE GENOMIC DNA]</scope>
</reference>